<dbReference type="GO" id="GO:0009279">
    <property type="term" value="C:cell outer membrane"/>
    <property type="evidence" value="ECO:0007669"/>
    <property type="project" value="UniProtKB-SubCell"/>
</dbReference>
<comment type="subcellular location">
    <subcellularLocation>
        <location evidence="1 9">Cell outer membrane</location>
        <topology evidence="1 9">Multi-pass membrane protein</topology>
    </subcellularLocation>
</comment>
<dbReference type="InterPro" id="IPR010916">
    <property type="entry name" value="TonB_box_CS"/>
</dbReference>
<evidence type="ECO:0000256" key="4">
    <source>
        <dbReference type="ARBA" id="ARBA00022692"/>
    </source>
</evidence>
<evidence type="ECO:0000256" key="2">
    <source>
        <dbReference type="ARBA" id="ARBA00022448"/>
    </source>
</evidence>
<keyword evidence="8 9" id="KW-0998">Cell outer membrane</keyword>
<dbReference type="PROSITE" id="PS00430">
    <property type="entry name" value="TONB_DEPENDENT_REC_1"/>
    <property type="match status" value="1"/>
</dbReference>
<organism evidence="12 13">
    <name type="scientific">Croceibacterium atlanticum</name>
    <dbReference type="NCBI Taxonomy" id="1267766"/>
    <lineage>
        <taxon>Bacteria</taxon>
        <taxon>Pseudomonadati</taxon>
        <taxon>Pseudomonadota</taxon>
        <taxon>Alphaproteobacteria</taxon>
        <taxon>Sphingomonadales</taxon>
        <taxon>Erythrobacteraceae</taxon>
        <taxon>Croceibacterium</taxon>
    </lineage>
</organism>
<evidence type="ECO:0000313" key="13">
    <source>
        <dbReference type="Proteomes" id="UP000034392"/>
    </source>
</evidence>
<evidence type="ECO:0000256" key="1">
    <source>
        <dbReference type="ARBA" id="ARBA00004571"/>
    </source>
</evidence>
<evidence type="ECO:0000313" key="12">
    <source>
        <dbReference type="EMBL" id="AKH41524.1"/>
    </source>
</evidence>
<dbReference type="KEGG" id="aay:WYH_00465"/>
<keyword evidence="5" id="KW-0732">Signal</keyword>
<proteinExistence type="inferred from homology"/>
<keyword evidence="7 9" id="KW-0472">Membrane</keyword>
<evidence type="ECO:0000256" key="9">
    <source>
        <dbReference type="PROSITE-ProRule" id="PRU01360"/>
    </source>
</evidence>
<dbReference type="InterPro" id="IPR012910">
    <property type="entry name" value="Plug_dom"/>
</dbReference>
<sequence length="1047" mass="111811">MRSLQNSGLYRALLLAGCASTVTIAAPAMAQEEGAGQSNTIIVTGSRIQRADFENNSPTVTVDESLLQQSSTAALETNLNKLPQFTPAQTPQAGADIQPTATNTPGAATVSLRGIGANRNLVLLDGRRGTPGNASGVIDITTIPSAAIERVEIISGGASSTYGADAVAGVTNFILKKNFQGLELDGQVGITQEGDGFEYQLSGIMGTDFDDGRGNVSLAMSMNTREANLRADRKWYKDLYADTSTTGGAQFFINNPGILLDGTNGNYASGLETLFPDGNFSPNVQGTTVYLDGNGNPFVNGSFFDAAGIYGAPFTRYVNFFGYSEDVDGFNTKVTDAGTLSQASTGLQLVLPLTRYNFLARGNYEVNDWIGVFGQAMFSHVSTQTRNEPGPITGGWGVNIDPTQLSQDQLPASLWDLLDSRDNPDAPFGITTLMPDPRETFTDVLTYNIVAGLEGNIPGSDFTWDISVNHGVSQTHAKQTGIYSLERLRAVLTAPNFGQGFSATGNEAFGGFGASSATCTSGLNFFVRPEGGYSEDCLEAIRADLKNRTYTRQTIVEANLQGGLLDLPAGQVRGAIGASYRELDFEFTNDTLTTQGRSFMDQALGIYPSGNSEGFFDVKEAYGELLIPVLSDIPAIQMFQLELGGRVSDYSTTGTSYTYKILGDWEVTDWLRFRGGYNRAERAPNLAELYLARQQTFGVNTAGDLCSRANPLPYSANPANANGDAVYATCLAMMPNQQASEAYYNGGPGVTDNSTFGFAWPSAIGNPDLTPEKADTWTAGMVLNSPFNSPLLSRLRLSVDYYNIGVKDAIGQQTVAIVQRSCYDPALNPLVATDPAAAAQTAACQALTRNAVTGGLDNVNLTYVNNGRFRVQGIDAQLDWAGDVGPGTLGVNVQFTYLLSFKASELPTDPMVEYAGTQGPTSSGLNGGNYDYRVFTNVNYSIDGFMLGLQWQHLPSIEDATEASFPTTTLGAPSYNIFHLNGSYALTEDVNLRFGVDNLFNKAPPMTGVNPANTNPLATGNLPGGNLGTGFYDDNGRRFYLGANVKF</sequence>
<keyword evidence="13" id="KW-1185">Reference proteome</keyword>
<evidence type="ECO:0000256" key="6">
    <source>
        <dbReference type="ARBA" id="ARBA00023077"/>
    </source>
</evidence>
<name>A0A0F7KPM1_9SPHN</name>
<keyword evidence="3 9" id="KW-1134">Transmembrane beta strand</keyword>
<dbReference type="InterPro" id="IPR000531">
    <property type="entry name" value="Beta-barrel_TonB"/>
</dbReference>
<dbReference type="RefSeq" id="WP_244877947.1">
    <property type="nucleotide sequence ID" value="NZ_CP011452.2"/>
</dbReference>
<dbReference type="Pfam" id="PF07715">
    <property type="entry name" value="Plug"/>
    <property type="match status" value="1"/>
</dbReference>
<keyword evidence="4 9" id="KW-0812">Transmembrane</keyword>
<feature type="short sequence motif" description="TonB box" evidence="10">
    <location>
        <begin position="40"/>
        <end position="46"/>
    </location>
</feature>
<dbReference type="PANTHER" id="PTHR47234:SF2">
    <property type="entry name" value="TONB-DEPENDENT RECEPTOR"/>
    <property type="match status" value="1"/>
</dbReference>
<comment type="similarity">
    <text evidence="9 11">Belongs to the TonB-dependent receptor family.</text>
</comment>
<evidence type="ECO:0000256" key="10">
    <source>
        <dbReference type="PROSITE-ProRule" id="PRU10143"/>
    </source>
</evidence>
<dbReference type="PATRIC" id="fig|1267766.3.peg.469"/>
<dbReference type="SUPFAM" id="SSF56935">
    <property type="entry name" value="Porins"/>
    <property type="match status" value="1"/>
</dbReference>
<evidence type="ECO:0000256" key="3">
    <source>
        <dbReference type="ARBA" id="ARBA00022452"/>
    </source>
</evidence>
<dbReference type="EMBL" id="CP011452">
    <property type="protein sequence ID" value="AKH41524.1"/>
    <property type="molecule type" value="Genomic_DNA"/>
</dbReference>
<gene>
    <name evidence="12" type="primary">btuB_3</name>
    <name evidence="12" type="ORF">WYH_00465</name>
</gene>
<dbReference type="Proteomes" id="UP000034392">
    <property type="component" value="Chromosome"/>
</dbReference>
<protein>
    <submittedName>
        <fullName evidence="12">Vitamin B12 transporter BtuB</fullName>
    </submittedName>
</protein>
<accession>A0A0F7KPM1</accession>
<dbReference type="PANTHER" id="PTHR47234">
    <property type="match status" value="1"/>
</dbReference>
<dbReference type="AlphaFoldDB" id="A0A0F7KPM1"/>
<dbReference type="Pfam" id="PF00593">
    <property type="entry name" value="TonB_dep_Rec_b-barrel"/>
    <property type="match status" value="1"/>
</dbReference>
<evidence type="ECO:0000256" key="5">
    <source>
        <dbReference type="ARBA" id="ARBA00022729"/>
    </source>
</evidence>
<reference evidence="12" key="1">
    <citation type="submission" date="2015-05" db="EMBL/GenBank/DDBJ databases">
        <title>The complete genome of Altererythrobacter atlanticus strain 26DY36.</title>
        <authorList>
            <person name="Wu Y.-H."/>
            <person name="Cheng H."/>
            <person name="Wu X.-W."/>
        </authorList>
    </citation>
    <scope>NUCLEOTIDE SEQUENCE [LARGE SCALE GENOMIC DNA]</scope>
    <source>
        <strain evidence="12">26DY36</strain>
    </source>
</reference>
<dbReference type="InterPro" id="IPR039426">
    <property type="entry name" value="TonB-dep_rcpt-like"/>
</dbReference>
<keyword evidence="2 9" id="KW-0813">Transport</keyword>
<evidence type="ECO:0000256" key="7">
    <source>
        <dbReference type="ARBA" id="ARBA00023136"/>
    </source>
</evidence>
<evidence type="ECO:0000256" key="8">
    <source>
        <dbReference type="ARBA" id="ARBA00023237"/>
    </source>
</evidence>
<dbReference type="PROSITE" id="PS52016">
    <property type="entry name" value="TONB_DEPENDENT_REC_3"/>
    <property type="match status" value="1"/>
</dbReference>
<dbReference type="STRING" id="1267766.WYH_00465"/>
<dbReference type="InterPro" id="IPR037066">
    <property type="entry name" value="Plug_dom_sf"/>
</dbReference>
<keyword evidence="6 10" id="KW-0798">TonB box</keyword>
<dbReference type="Gene3D" id="2.170.130.10">
    <property type="entry name" value="TonB-dependent receptor, plug domain"/>
    <property type="match status" value="1"/>
</dbReference>
<dbReference type="Gene3D" id="2.40.170.20">
    <property type="entry name" value="TonB-dependent receptor, beta-barrel domain"/>
    <property type="match status" value="1"/>
</dbReference>
<evidence type="ECO:0000256" key="11">
    <source>
        <dbReference type="RuleBase" id="RU003357"/>
    </source>
</evidence>
<dbReference type="InterPro" id="IPR036942">
    <property type="entry name" value="Beta-barrel_TonB_sf"/>
</dbReference>